<dbReference type="Gene3D" id="2.180.10.10">
    <property type="entry name" value="RHS repeat-associated core"/>
    <property type="match status" value="1"/>
</dbReference>
<proteinExistence type="predicted"/>
<accession>A0A3B0T3I4</accession>
<protein>
    <recommendedName>
        <fullName evidence="2">Rhs-family protein</fullName>
    </recommendedName>
</protein>
<sequence length="112" mass="12992">MGVKEFGERQKSCVNWYDYGVRMYDTELGRWHVIHNKAEKYSATSPYTYALNNPIVFIDPDGNDILIWYKNDQGKSASYRYTGGNVKHSNSFVNYTLCFYFEAGSIFPIAFV</sequence>
<dbReference type="NCBIfam" id="TIGR03696">
    <property type="entry name" value="Rhs_assc_core"/>
    <property type="match status" value="1"/>
</dbReference>
<dbReference type="AlphaFoldDB" id="A0A3B0T3I4"/>
<dbReference type="EMBL" id="UOEP01000020">
    <property type="protein sequence ID" value="VAW13321.1"/>
    <property type="molecule type" value="Genomic_DNA"/>
</dbReference>
<organism evidence="1">
    <name type="scientific">hydrothermal vent metagenome</name>
    <dbReference type="NCBI Taxonomy" id="652676"/>
    <lineage>
        <taxon>unclassified sequences</taxon>
        <taxon>metagenomes</taxon>
        <taxon>ecological metagenomes</taxon>
    </lineage>
</organism>
<name>A0A3B0T3I4_9ZZZZ</name>
<reference evidence="1" key="1">
    <citation type="submission" date="2018-06" db="EMBL/GenBank/DDBJ databases">
        <authorList>
            <person name="Zhirakovskaya E."/>
        </authorList>
    </citation>
    <scope>NUCLEOTIDE SEQUENCE</scope>
</reference>
<evidence type="ECO:0008006" key="2">
    <source>
        <dbReference type="Google" id="ProtNLM"/>
    </source>
</evidence>
<gene>
    <name evidence="1" type="ORF">MNBD_BACTEROID01-1903</name>
</gene>
<dbReference type="InterPro" id="IPR022385">
    <property type="entry name" value="Rhs_assc_core"/>
</dbReference>
<evidence type="ECO:0000313" key="1">
    <source>
        <dbReference type="EMBL" id="VAW13321.1"/>
    </source>
</evidence>